<dbReference type="InterPro" id="IPR016181">
    <property type="entry name" value="Acyl_CoA_acyltransferase"/>
</dbReference>
<comment type="caution">
    <text evidence="4">The sequence shown here is derived from an EMBL/GenBank/DDBJ whole genome shotgun (WGS) entry which is preliminary data.</text>
</comment>
<dbReference type="InterPro" id="IPR050832">
    <property type="entry name" value="Bact_Acetyltransf"/>
</dbReference>
<evidence type="ECO:0000256" key="1">
    <source>
        <dbReference type="ARBA" id="ARBA00022679"/>
    </source>
</evidence>
<name>A0ABS1D3I4_9PROT</name>
<organism evidence="4 5">
    <name type="scientific">Paracraurococcus ruber</name>
    <dbReference type="NCBI Taxonomy" id="77675"/>
    <lineage>
        <taxon>Bacteria</taxon>
        <taxon>Pseudomonadati</taxon>
        <taxon>Pseudomonadota</taxon>
        <taxon>Alphaproteobacteria</taxon>
        <taxon>Acetobacterales</taxon>
        <taxon>Roseomonadaceae</taxon>
        <taxon>Paracraurococcus</taxon>
    </lineage>
</organism>
<dbReference type="Pfam" id="PF13508">
    <property type="entry name" value="Acetyltransf_7"/>
    <property type="match status" value="1"/>
</dbReference>
<proteinExistence type="predicted"/>
<evidence type="ECO:0000313" key="4">
    <source>
        <dbReference type="EMBL" id="MBK1661359.1"/>
    </source>
</evidence>
<dbReference type="PROSITE" id="PS51186">
    <property type="entry name" value="GNAT"/>
    <property type="match status" value="1"/>
</dbReference>
<keyword evidence="2" id="KW-0012">Acyltransferase</keyword>
<dbReference type="PANTHER" id="PTHR43877">
    <property type="entry name" value="AMINOALKYLPHOSPHONATE N-ACETYLTRANSFERASE-RELATED-RELATED"/>
    <property type="match status" value="1"/>
</dbReference>
<reference evidence="4 5" key="1">
    <citation type="journal article" date="2020" name="Microorganisms">
        <title>Osmotic Adaptation and Compatible Solute Biosynthesis of Phototrophic Bacteria as Revealed from Genome Analyses.</title>
        <authorList>
            <person name="Imhoff J.F."/>
            <person name="Rahn T."/>
            <person name="Kunzel S."/>
            <person name="Keller A."/>
            <person name="Neulinger S.C."/>
        </authorList>
    </citation>
    <scope>NUCLEOTIDE SEQUENCE [LARGE SCALE GENOMIC DNA]</scope>
    <source>
        <strain evidence="4 5">DSM 15382</strain>
    </source>
</reference>
<dbReference type="EMBL" id="NRSG01000290">
    <property type="protein sequence ID" value="MBK1661359.1"/>
    <property type="molecule type" value="Genomic_DNA"/>
</dbReference>
<gene>
    <name evidence="4" type="ORF">CKO45_24420</name>
</gene>
<keyword evidence="5" id="KW-1185">Reference proteome</keyword>
<dbReference type="SUPFAM" id="SSF55729">
    <property type="entry name" value="Acyl-CoA N-acyltransferases (Nat)"/>
    <property type="match status" value="1"/>
</dbReference>
<evidence type="ECO:0000256" key="2">
    <source>
        <dbReference type="ARBA" id="ARBA00023315"/>
    </source>
</evidence>
<keyword evidence="1" id="KW-0808">Transferase</keyword>
<evidence type="ECO:0000259" key="3">
    <source>
        <dbReference type="PROSITE" id="PS51186"/>
    </source>
</evidence>
<feature type="domain" description="N-acetyltransferase" evidence="3">
    <location>
        <begin position="4"/>
        <end position="156"/>
    </location>
</feature>
<dbReference type="RefSeq" id="WP_133222530.1">
    <property type="nucleotide sequence ID" value="NZ_NRSG01000290.1"/>
</dbReference>
<dbReference type="Proteomes" id="UP000697995">
    <property type="component" value="Unassembled WGS sequence"/>
</dbReference>
<accession>A0ABS1D3I4</accession>
<evidence type="ECO:0000313" key="5">
    <source>
        <dbReference type="Proteomes" id="UP000697995"/>
    </source>
</evidence>
<dbReference type="InterPro" id="IPR000182">
    <property type="entry name" value="GNAT_dom"/>
</dbReference>
<protein>
    <submittedName>
        <fullName evidence="4">GNAT family N-acetyltransferase</fullName>
    </submittedName>
</protein>
<dbReference type="Gene3D" id="3.40.630.30">
    <property type="match status" value="1"/>
</dbReference>
<dbReference type="CDD" id="cd04301">
    <property type="entry name" value="NAT_SF"/>
    <property type="match status" value="1"/>
</dbReference>
<sequence length="164" mass="17496">MPITDIRPLGAGDLPAVKAVIAATGLFPADLLDAMAAPFLGGTAAGDLWFVAVADGTPCAVAYCAPERMTDGTWNLLLIAVHPDRQGRGVGAWLTAHVERSLAGRGARILLVETSGLPEFARTRAVYQRLGYAEEARIRDFYAAGEDKVVFRRDLRDGTGMVRA</sequence>